<dbReference type="GeneID" id="25788666"/>
<dbReference type="CDD" id="cd02121">
    <property type="entry name" value="PA_GCPII_like"/>
    <property type="match status" value="1"/>
</dbReference>
<organism evidence="7 8">
    <name type="scientific">Hypocrea virens (strain Gv29-8 / FGSC 10586)</name>
    <name type="common">Gliocladium virens</name>
    <name type="synonym">Trichoderma virens</name>
    <dbReference type="NCBI Taxonomy" id="413071"/>
    <lineage>
        <taxon>Eukaryota</taxon>
        <taxon>Fungi</taxon>
        <taxon>Dikarya</taxon>
        <taxon>Ascomycota</taxon>
        <taxon>Pezizomycotina</taxon>
        <taxon>Sordariomycetes</taxon>
        <taxon>Hypocreomycetidae</taxon>
        <taxon>Hypocreales</taxon>
        <taxon>Hypocreaceae</taxon>
        <taxon>Trichoderma</taxon>
    </lineage>
</organism>
<dbReference type="Pfam" id="PF04389">
    <property type="entry name" value="Peptidase_M28"/>
    <property type="match status" value="1"/>
</dbReference>
<name>G9MIA2_HYPVG</name>
<feature type="compositionally biased region" description="Polar residues" evidence="2">
    <location>
        <begin position="1"/>
        <end position="20"/>
    </location>
</feature>
<proteinExistence type="inferred from homology"/>
<dbReference type="InParanoid" id="G9MIA2"/>
<evidence type="ECO:0000313" key="7">
    <source>
        <dbReference type="EMBL" id="EHK25219.1"/>
    </source>
</evidence>
<feature type="domain" description="PA" evidence="4">
    <location>
        <begin position="203"/>
        <end position="279"/>
    </location>
</feature>
<reference evidence="7 8" key="1">
    <citation type="journal article" date="2011" name="Genome Biol.">
        <title>Comparative genome sequence analysis underscores mycoparasitism as the ancestral life style of Trichoderma.</title>
        <authorList>
            <person name="Kubicek C.P."/>
            <person name="Herrera-Estrella A."/>
            <person name="Seidl-Seiboth V."/>
            <person name="Martinez D.A."/>
            <person name="Druzhinina I.S."/>
            <person name="Thon M."/>
            <person name="Zeilinger S."/>
            <person name="Casas-Flores S."/>
            <person name="Horwitz B.A."/>
            <person name="Mukherjee P.K."/>
            <person name="Mukherjee M."/>
            <person name="Kredics L."/>
            <person name="Alcaraz L.D."/>
            <person name="Aerts A."/>
            <person name="Antal Z."/>
            <person name="Atanasova L."/>
            <person name="Cervantes-Badillo M.G."/>
            <person name="Challacombe J."/>
            <person name="Chertkov O."/>
            <person name="McCluskey K."/>
            <person name="Coulpier F."/>
            <person name="Deshpande N."/>
            <person name="von Doehren H."/>
            <person name="Ebbole D.J."/>
            <person name="Esquivel-Naranjo E.U."/>
            <person name="Fekete E."/>
            <person name="Flipphi M."/>
            <person name="Glaser F."/>
            <person name="Gomez-Rodriguez E.Y."/>
            <person name="Gruber S."/>
            <person name="Han C."/>
            <person name="Henrissat B."/>
            <person name="Hermosa R."/>
            <person name="Hernandez-Onate M."/>
            <person name="Karaffa L."/>
            <person name="Kosti I."/>
            <person name="Le Crom S."/>
            <person name="Lindquist E."/>
            <person name="Lucas S."/>
            <person name="Luebeck M."/>
            <person name="Luebeck P.S."/>
            <person name="Margeot A."/>
            <person name="Metz B."/>
            <person name="Misra M."/>
            <person name="Nevalainen H."/>
            <person name="Omann M."/>
            <person name="Packer N."/>
            <person name="Perrone G."/>
            <person name="Uresti-Rivera E.E."/>
            <person name="Salamov A."/>
            <person name="Schmoll M."/>
            <person name="Seiboth B."/>
            <person name="Shapiro H."/>
            <person name="Sukno S."/>
            <person name="Tamayo-Ramos J.A."/>
            <person name="Tisch D."/>
            <person name="Wiest A."/>
            <person name="Wilkinson H.H."/>
            <person name="Zhang M."/>
            <person name="Coutinho P.M."/>
            <person name="Kenerley C.M."/>
            <person name="Monte E."/>
            <person name="Baker S.E."/>
            <person name="Grigoriev I.V."/>
        </authorList>
    </citation>
    <scope>NUCLEOTIDE SEQUENCE [LARGE SCALE GENOMIC DNA]</scope>
    <source>
        <strain evidence="8">Gv29-8 / FGSC 10586</strain>
    </source>
</reference>
<keyword evidence="3" id="KW-0472">Membrane</keyword>
<dbReference type="AlphaFoldDB" id="G9MIA2"/>
<feature type="region of interest" description="Disordered" evidence="2">
    <location>
        <begin position="1"/>
        <end position="21"/>
    </location>
</feature>
<dbReference type="Pfam" id="PF02225">
    <property type="entry name" value="PA"/>
    <property type="match status" value="1"/>
</dbReference>
<dbReference type="Gene3D" id="1.20.930.40">
    <property type="entry name" value="Transferrin receptor-like, dimerisation domain"/>
    <property type="match status" value="1"/>
</dbReference>
<feature type="domain" description="Peptidase M28" evidence="6">
    <location>
        <begin position="398"/>
        <end position="584"/>
    </location>
</feature>
<feature type="domain" description="Transferrin receptor-like dimerisation" evidence="5">
    <location>
        <begin position="675"/>
        <end position="800"/>
    </location>
</feature>
<dbReference type="VEuPathDB" id="FungiDB:TRIVIDRAFT_167449"/>
<dbReference type="InterPro" id="IPR007365">
    <property type="entry name" value="TFR-like_dimer_dom"/>
</dbReference>
<dbReference type="EMBL" id="ABDF02000003">
    <property type="protein sequence ID" value="EHK25219.1"/>
    <property type="molecule type" value="Genomic_DNA"/>
</dbReference>
<dbReference type="Gene3D" id="3.40.630.10">
    <property type="entry name" value="Zn peptidases"/>
    <property type="match status" value="1"/>
</dbReference>
<evidence type="ECO:0000259" key="4">
    <source>
        <dbReference type="Pfam" id="PF02225"/>
    </source>
</evidence>
<dbReference type="Pfam" id="PF04253">
    <property type="entry name" value="TFR_dimer"/>
    <property type="match status" value="1"/>
</dbReference>
<comment type="caution">
    <text evidence="7">The sequence shown here is derived from an EMBL/GenBank/DDBJ whole genome shotgun (WGS) entry which is preliminary data.</text>
</comment>
<dbReference type="FunFam" id="3.40.630.10:FF:000101">
    <property type="entry name" value="N-acetylated alpha-linked acidic dipeptidase like 1"/>
    <property type="match status" value="1"/>
</dbReference>
<keyword evidence="8" id="KW-1185">Reference proteome</keyword>
<evidence type="ECO:0000259" key="6">
    <source>
        <dbReference type="Pfam" id="PF04389"/>
    </source>
</evidence>
<accession>G9MIA2</accession>
<feature type="region of interest" description="Disordered" evidence="2">
    <location>
        <begin position="270"/>
        <end position="327"/>
    </location>
</feature>
<dbReference type="eggNOG" id="KOG2195">
    <property type="taxonomic scope" value="Eukaryota"/>
</dbReference>
<keyword evidence="3" id="KW-1133">Transmembrane helix</keyword>
<dbReference type="STRING" id="413071.G9MIA2"/>
<sequence>MGKVSSTAPEKMANESTPLIQTVRVGPPRRRYHHHTCRRFCTIACVSLLLCGFASFILHALYIWPSGLEHRHRHPHHGHKHKHLTHEDLQAILLGTPSGEKAEEWSRYYTSGAHLAGKNYSQAEWTKDRWEEWGVSSSIVAYDVYINYPVDHSVSLLQKSSDAKSWNVAFKASLTEDVLEDDPTTSSKDKIPTFHGYSASGNVTGSFVYVNYGTYQDYADLVEAGIDLEGKIAIAKYGGIFRGLKVKRAQELGMIGVLIYSDPGDDGEITEENGYAAYPEGPARNPSSVQRGSVQFLSSRPGDPTTPGYPSKPGVPRAPADETTPSIPSIPISYADAVPLLKALNGHGPRASDLNKWWNRNLGLGHKGVKYNIGPSPKDVVINLNNEQDYVTTPQWDVIGIINGTIPNEVIIVGNHRDAWIVGGASDPNSGSAVLNEAVRSIGKALEAGWKPLRTIVFASWDGEEYGLIGSTEWVEEYLPWISDANVAYVNVDGGASGPRFSASAAPLLNQVLRDATHLVPSPNQTVPGQSVGDVWDGKISTMGSGSDFTAFQDYAGIPSVDMGFGGNGSGPVYHYHSNYDSFHWMSEFADPGFVYHRTMAQVLGILIGELSDRVVIPFGATEYADALDGYLDKVEAKIQSAGIESAATDDEVFAIRGSVTSEEVIGSQDAFEESLKKVRRSISEFRKKAVSLDERAAWAKKRLEKGLPWWNVIGKARLALTIIKVNRQYKYIERQFLFEGGLDNRSWFKHVVFAPGLWTGYAGAVYPGLVESIDAKNYSNGLKWANIIKHSVDKATKSIQ</sequence>
<keyword evidence="3" id="KW-0812">Transmembrane</keyword>
<dbReference type="RefSeq" id="XP_013959430.1">
    <property type="nucleotide sequence ID" value="XM_014103955.1"/>
</dbReference>
<gene>
    <name evidence="7" type="ORF">TRIVIDRAFT_167449</name>
</gene>
<dbReference type="Proteomes" id="UP000007115">
    <property type="component" value="Unassembled WGS sequence"/>
</dbReference>
<dbReference type="InterPro" id="IPR007484">
    <property type="entry name" value="Peptidase_M28"/>
</dbReference>
<dbReference type="InterPro" id="IPR046450">
    <property type="entry name" value="PA_dom_sf"/>
</dbReference>
<evidence type="ECO:0000256" key="1">
    <source>
        <dbReference type="ARBA" id="ARBA00005634"/>
    </source>
</evidence>
<dbReference type="SUPFAM" id="SSF52025">
    <property type="entry name" value="PA domain"/>
    <property type="match status" value="1"/>
</dbReference>
<comment type="similarity">
    <text evidence="1">Belongs to the peptidase M28 family. M28B subfamily.</text>
</comment>
<dbReference type="OMA" id="LWNVIGT"/>
<dbReference type="GO" id="GO:0004180">
    <property type="term" value="F:carboxypeptidase activity"/>
    <property type="evidence" value="ECO:0007669"/>
    <property type="project" value="TreeGrafter"/>
</dbReference>
<evidence type="ECO:0000256" key="2">
    <source>
        <dbReference type="SAM" id="MobiDB-lite"/>
    </source>
</evidence>
<dbReference type="InterPro" id="IPR039373">
    <property type="entry name" value="Peptidase_M28B"/>
</dbReference>
<evidence type="ECO:0000259" key="5">
    <source>
        <dbReference type="Pfam" id="PF04253"/>
    </source>
</evidence>
<feature type="compositionally biased region" description="Polar residues" evidence="2">
    <location>
        <begin position="285"/>
        <end position="298"/>
    </location>
</feature>
<evidence type="ECO:0000256" key="3">
    <source>
        <dbReference type="SAM" id="Phobius"/>
    </source>
</evidence>
<dbReference type="HOGENOM" id="CLU_005688_2_0_1"/>
<feature type="transmembrane region" description="Helical" evidence="3">
    <location>
        <begin position="40"/>
        <end position="64"/>
    </location>
</feature>
<evidence type="ECO:0000313" key="8">
    <source>
        <dbReference type="Proteomes" id="UP000007115"/>
    </source>
</evidence>
<dbReference type="CDD" id="cd08022">
    <property type="entry name" value="M28_PSMA_like"/>
    <property type="match status" value="1"/>
</dbReference>
<protein>
    <submittedName>
        <fullName evidence="7">Uncharacterized protein</fullName>
    </submittedName>
</protein>
<dbReference type="PANTHER" id="PTHR10404:SF46">
    <property type="entry name" value="VACUOLAR PROTEIN SORTING-ASSOCIATED PROTEIN 70"/>
    <property type="match status" value="1"/>
</dbReference>
<dbReference type="OrthoDB" id="5841748at2759"/>
<dbReference type="SUPFAM" id="SSF53187">
    <property type="entry name" value="Zn-dependent exopeptidases"/>
    <property type="match status" value="1"/>
</dbReference>
<dbReference type="SUPFAM" id="SSF47672">
    <property type="entry name" value="Transferrin receptor-like dimerisation domain"/>
    <property type="match status" value="1"/>
</dbReference>
<dbReference type="FunFam" id="3.50.30.30:FF:000008">
    <property type="entry name" value="Glutamate carboxypeptidase 2"/>
    <property type="match status" value="1"/>
</dbReference>
<dbReference type="InterPro" id="IPR003137">
    <property type="entry name" value="PA_domain"/>
</dbReference>
<dbReference type="PANTHER" id="PTHR10404">
    <property type="entry name" value="N-ACETYLATED-ALPHA-LINKED ACIDIC DIPEPTIDASE"/>
    <property type="match status" value="1"/>
</dbReference>
<dbReference type="InterPro" id="IPR036757">
    <property type="entry name" value="TFR-like_dimer_dom_sf"/>
</dbReference>
<dbReference type="Gene3D" id="3.50.30.30">
    <property type="match status" value="1"/>
</dbReference>
<dbReference type="FunCoup" id="G9MIA2">
    <property type="interactions" value="140"/>
</dbReference>